<evidence type="ECO:0000313" key="4">
    <source>
        <dbReference type="Proteomes" id="UP000625711"/>
    </source>
</evidence>
<dbReference type="EMBL" id="JAACXV010008319">
    <property type="protein sequence ID" value="KAF7276128.1"/>
    <property type="molecule type" value="Genomic_DNA"/>
</dbReference>
<sequence length="149" mass="16172">MHIYIYLLHGLCALSTTDYSIGPQLKVVGAMSAGYNHIDLSELKARGIKLGNASPALGNTVADMAILLALAAARRFTEGRKHMEEGTWSKQFNPRWMMGQDVADSTIGIIGLGSIGQAIAKRMKAFDVGRIIYVGRSEKKEGKELGAEY</sequence>
<feature type="domain" description="D-isomer specific 2-hydroxyacid dehydrogenase NAD-binding" evidence="2">
    <location>
        <begin position="67"/>
        <end position="146"/>
    </location>
</feature>
<evidence type="ECO:0000313" key="3">
    <source>
        <dbReference type="EMBL" id="KAF7276128.1"/>
    </source>
</evidence>
<dbReference type="InterPro" id="IPR050223">
    <property type="entry name" value="D-isomer_2-hydroxyacid_DH"/>
</dbReference>
<dbReference type="PANTHER" id="PTHR10996">
    <property type="entry name" value="2-HYDROXYACID DEHYDROGENASE-RELATED"/>
    <property type="match status" value="1"/>
</dbReference>
<feature type="non-terminal residue" evidence="3">
    <location>
        <position position="1"/>
    </location>
</feature>
<organism evidence="3 4">
    <name type="scientific">Rhynchophorus ferrugineus</name>
    <name type="common">Red palm weevil</name>
    <name type="synonym">Curculio ferrugineus</name>
    <dbReference type="NCBI Taxonomy" id="354439"/>
    <lineage>
        <taxon>Eukaryota</taxon>
        <taxon>Metazoa</taxon>
        <taxon>Ecdysozoa</taxon>
        <taxon>Arthropoda</taxon>
        <taxon>Hexapoda</taxon>
        <taxon>Insecta</taxon>
        <taxon>Pterygota</taxon>
        <taxon>Neoptera</taxon>
        <taxon>Endopterygota</taxon>
        <taxon>Coleoptera</taxon>
        <taxon>Polyphaga</taxon>
        <taxon>Cucujiformia</taxon>
        <taxon>Curculionidae</taxon>
        <taxon>Dryophthorinae</taxon>
        <taxon>Rhynchophorus</taxon>
    </lineage>
</organism>
<protein>
    <recommendedName>
        <fullName evidence="2">D-isomer specific 2-hydroxyacid dehydrogenase NAD-binding domain-containing protein</fullName>
    </recommendedName>
</protein>
<dbReference type="GO" id="GO:0051287">
    <property type="term" value="F:NAD binding"/>
    <property type="evidence" value="ECO:0007669"/>
    <property type="project" value="InterPro"/>
</dbReference>
<keyword evidence="4" id="KW-1185">Reference proteome</keyword>
<evidence type="ECO:0000256" key="1">
    <source>
        <dbReference type="ARBA" id="ARBA00023002"/>
    </source>
</evidence>
<reference evidence="3" key="1">
    <citation type="submission" date="2020-08" db="EMBL/GenBank/DDBJ databases">
        <title>Genome sequencing and assembly of the red palm weevil Rhynchophorus ferrugineus.</title>
        <authorList>
            <person name="Dias G.B."/>
            <person name="Bergman C.M."/>
            <person name="Manee M."/>
        </authorList>
    </citation>
    <scope>NUCLEOTIDE SEQUENCE</scope>
    <source>
        <strain evidence="3">AA-2017</strain>
        <tissue evidence="3">Whole larva</tissue>
    </source>
</reference>
<dbReference type="Pfam" id="PF02826">
    <property type="entry name" value="2-Hacid_dh_C"/>
    <property type="match status" value="1"/>
</dbReference>
<dbReference type="PANTHER" id="PTHR10996:SF119">
    <property type="entry name" value="FI03731P-RELATED"/>
    <property type="match status" value="1"/>
</dbReference>
<dbReference type="InterPro" id="IPR036291">
    <property type="entry name" value="NAD(P)-bd_dom_sf"/>
</dbReference>
<proteinExistence type="predicted"/>
<dbReference type="GO" id="GO:0030267">
    <property type="term" value="F:glyoxylate reductase (NADPH) activity"/>
    <property type="evidence" value="ECO:0007669"/>
    <property type="project" value="TreeGrafter"/>
</dbReference>
<dbReference type="SUPFAM" id="SSF52283">
    <property type="entry name" value="Formate/glycerate dehydrogenase catalytic domain-like"/>
    <property type="match status" value="1"/>
</dbReference>
<dbReference type="GO" id="GO:0008465">
    <property type="term" value="F:hydroxypyruvate reductase (NADH) activity"/>
    <property type="evidence" value="ECO:0007669"/>
    <property type="project" value="TreeGrafter"/>
</dbReference>
<dbReference type="InterPro" id="IPR006140">
    <property type="entry name" value="D-isomer_DH_NAD-bd"/>
</dbReference>
<dbReference type="OrthoDB" id="298012at2759"/>
<keyword evidence="1" id="KW-0560">Oxidoreductase</keyword>
<name>A0A834IDL4_RHYFE</name>
<accession>A0A834IDL4</accession>
<dbReference type="Proteomes" id="UP000625711">
    <property type="component" value="Unassembled WGS sequence"/>
</dbReference>
<gene>
    <name evidence="3" type="ORF">GWI33_010896</name>
</gene>
<dbReference type="Gene3D" id="3.40.50.720">
    <property type="entry name" value="NAD(P)-binding Rossmann-like Domain"/>
    <property type="match status" value="2"/>
</dbReference>
<dbReference type="AlphaFoldDB" id="A0A834IDL4"/>
<dbReference type="GO" id="GO:0005829">
    <property type="term" value="C:cytosol"/>
    <property type="evidence" value="ECO:0007669"/>
    <property type="project" value="TreeGrafter"/>
</dbReference>
<evidence type="ECO:0000259" key="2">
    <source>
        <dbReference type="Pfam" id="PF02826"/>
    </source>
</evidence>
<dbReference type="SUPFAM" id="SSF51735">
    <property type="entry name" value="NAD(P)-binding Rossmann-fold domains"/>
    <property type="match status" value="1"/>
</dbReference>
<comment type="caution">
    <text evidence="3">The sequence shown here is derived from an EMBL/GenBank/DDBJ whole genome shotgun (WGS) entry which is preliminary data.</text>
</comment>